<feature type="region of interest" description="Disordered" evidence="7">
    <location>
        <begin position="391"/>
        <end position="417"/>
    </location>
</feature>
<keyword evidence="2" id="KW-0677">Repeat</keyword>
<keyword evidence="1 5" id="KW-0479">Metal-binding</keyword>
<evidence type="ECO:0000313" key="9">
    <source>
        <dbReference type="Proteomes" id="UP000095281"/>
    </source>
</evidence>
<proteinExistence type="predicted"/>
<keyword evidence="9" id="KW-1185">Reference proteome</keyword>
<evidence type="ECO:0000256" key="2">
    <source>
        <dbReference type="ARBA" id="ARBA00022737"/>
    </source>
</evidence>
<reference evidence="10" key="1">
    <citation type="submission" date="2016-11" db="UniProtKB">
        <authorList>
            <consortium name="WormBaseParasite"/>
        </authorList>
    </citation>
    <scope>IDENTIFICATION</scope>
</reference>
<sequence>MNDQNINNNIINNSIPLKSTTIQISTNPVIKKQLSSHKREIAKQQCAFLTPEANNDQDGKQFISKDESDMLRDSILQLNRPRINRPPWEIMEQLITQPAHNNKEIYKKDEEEDSSKTGTTFIVRSSNSSTSGCSSNPQSGSCSPIVFNSGNFTTKTTTKSFTFAHENGFDNGVNEINIKEQLGKLQQNVEEEEQKMKEWAFSANEGSSNAPTKIISASLIQNALLKSGTNNIVNTKHNQKLPQSSPTIATTSSHSTTSSTSSNSSSYSRSPIYSKNSPLKRKEFSESRRQILQTQKNEEEQQRSLQKAKEAMRWQQQRAVDTVEEVSQLGRAALEQMAILEELEFEDLERKTKISDRLSVNKHAPASSSYVSLPLANGYNINKNIAIPTSCSTSSIPSSTSNSHQESQITANQNKKQNIVSPLQNKLEEKTPPQQLPKQKKKLHAPILDKNKLLLENKINTTDNSIINSSQHPLKSLATSIIRYDDEKREKEQIEKLKIKSPTHQTSPEPSAQSPSSLLECKTCGKAITNVVLQALGASFHPACFRCRQCSRCLDGIPFTVEQNGEGVICMDDYERYFVTHCRACKKPINAVNVNIMEGCGMQLSNEDRNRCYPIQEHLLCRRCHTLWRRMGALETEAAVSDL</sequence>
<feature type="domain" description="LIM zinc-binding" evidence="8">
    <location>
        <begin position="519"/>
        <end position="580"/>
    </location>
</feature>
<dbReference type="PANTHER" id="PTHR24207">
    <property type="entry name" value="ZYX102 PROTEIN"/>
    <property type="match status" value="1"/>
</dbReference>
<dbReference type="PROSITE" id="PS50023">
    <property type="entry name" value="LIM_DOMAIN_2"/>
    <property type="match status" value="1"/>
</dbReference>
<evidence type="ECO:0000256" key="4">
    <source>
        <dbReference type="ARBA" id="ARBA00023038"/>
    </source>
</evidence>
<feature type="compositionally biased region" description="Low complexity" evidence="7">
    <location>
        <begin position="391"/>
        <end position="403"/>
    </location>
</feature>
<keyword evidence="3 5" id="KW-0862">Zinc</keyword>
<feature type="region of interest" description="Disordered" evidence="7">
    <location>
        <begin position="234"/>
        <end position="299"/>
    </location>
</feature>
<evidence type="ECO:0000256" key="1">
    <source>
        <dbReference type="ARBA" id="ARBA00022723"/>
    </source>
</evidence>
<dbReference type="SUPFAM" id="SSF57716">
    <property type="entry name" value="Glucocorticoid receptor-like (DNA-binding domain)"/>
    <property type="match status" value="2"/>
</dbReference>
<evidence type="ECO:0000256" key="3">
    <source>
        <dbReference type="ARBA" id="ARBA00022833"/>
    </source>
</evidence>
<feature type="region of interest" description="Disordered" evidence="7">
    <location>
        <begin position="496"/>
        <end position="516"/>
    </location>
</feature>
<accession>A0A1I8BPX9</accession>
<feature type="coiled-coil region" evidence="6">
    <location>
        <begin position="175"/>
        <end position="202"/>
    </location>
</feature>
<evidence type="ECO:0000256" key="7">
    <source>
        <dbReference type="SAM" id="MobiDB-lite"/>
    </source>
</evidence>
<protein>
    <submittedName>
        <fullName evidence="10">LIM zinc-binding domain-containing protein</fullName>
    </submittedName>
</protein>
<organism evidence="9 10">
    <name type="scientific">Meloidogyne hapla</name>
    <name type="common">Root-knot nematode worm</name>
    <dbReference type="NCBI Taxonomy" id="6305"/>
    <lineage>
        <taxon>Eukaryota</taxon>
        <taxon>Metazoa</taxon>
        <taxon>Ecdysozoa</taxon>
        <taxon>Nematoda</taxon>
        <taxon>Chromadorea</taxon>
        <taxon>Rhabditida</taxon>
        <taxon>Tylenchina</taxon>
        <taxon>Tylenchomorpha</taxon>
        <taxon>Tylenchoidea</taxon>
        <taxon>Meloidogynidae</taxon>
        <taxon>Meloidogyninae</taxon>
        <taxon>Meloidogyne</taxon>
    </lineage>
</organism>
<feature type="compositionally biased region" description="Basic and acidic residues" evidence="7">
    <location>
        <begin position="280"/>
        <end position="289"/>
    </location>
</feature>
<feature type="compositionally biased region" description="Low complexity" evidence="7">
    <location>
        <begin position="244"/>
        <end position="277"/>
    </location>
</feature>
<evidence type="ECO:0000259" key="8">
    <source>
        <dbReference type="PROSITE" id="PS50023"/>
    </source>
</evidence>
<dbReference type="GO" id="GO:0005925">
    <property type="term" value="C:focal adhesion"/>
    <property type="evidence" value="ECO:0007669"/>
    <property type="project" value="TreeGrafter"/>
</dbReference>
<feature type="compositionally biased region" description="Polar residues" evidence="7">
    <location>
        <begin position="404"/>
        <end position="417"/>
    </location>
</feature>
<evidence type="ECO:0000256" key="6">
    <source>
        <dbReference type="SAM" id="Coils"/>
    </source>
</evidence>
<dbReference type="PANTHER" id="PTHR24207:SF2">
    <property type="entry name" value="ZYX102 PROTEIN"/>
    <property type="match status" value="1"/>
</dbReference>
<keyword evidence="4 5" id="KW-0440">LIM domain</keyword>
<feature type="compositionally biased region" description="Polar residues" evidence="7">
    <location>
        <begin position="502"/>
        <end position="516"/>
    </location>
</feature>
<evidence type="ECO:0000313" key="10">
    <source>
        <dbReference type="WBParaSite" id="MhA1_Contig400.frz3.gene6"/>
    </source>
</evidence>
<dbReference type="Proteomes" id="UP000095281">
    <property type="component" value="Unplaced"/>
</dbReference>
<feature type="region of interest" description="Disordered" evidence="7">
    <location>
        <begin position="106"/>
        <end position="140"/>
    </location>
</feature>
<dbReference type="InterPro" id="IPR001781">
    <property type="entry name" value="Znf_LIM"/>
</dbReference>
<dbReference type="GO" id="GO:0098609">
    <property type="term" value="P:cell-cell adhesion"/>
    <property type="evidence" value="ECO:0007669"/>
    <property type="project" value="TreeGrafter"/>
</dbReference>
<name>A0A1I8BPX9_MELHA</name>
<dbReference type="SMART" id="SM00132">
    <property type="entry name" value="LIM"/>
    <property type="match status" value="2"/>
</dbReference>
<dbReference type="Pfam" id="PF00412">
    <property type="entry name" value="LIM"/>
    <property type="match status" value="1"/>
</dbReference>
<dbReference type="GO" id="GO:0001725">
    <property type="term" value="C:stress fiber"/>
    <property type="evidence" value="ECO:0007669"/>
    <property type="project" value="TreeGrafter"/>
</dbReference>
<feature type="compositionally biased region" description="Low complexity" evidence="7">
    <location>
        <begin position="125"/>
        <end position="140"/>
    </location>
</feature>
<evidence type="ECO:0000256" key="5">
    <source>
        <dbReference type="PROSITE-ProRule" id="PRU00125"/>
    </source>
</evidence>
<keyword evidence="6" id="KW-0175">Coiled coil</keyword>
<dbReference type="PROSITE" id="PS00478">
    <property type="entry name" value="LIM_DOMAIN_1"/>
    <property type="match status" value="1"/>
</dbReference>
<feature type="compositionally biased region" description="Polar residues" evidence="7">
    <location>
        <begin position="234"/>
        <end position="243"/>
    </location>
</feature>
<dbReference type="GO" id="GO:0046872">
    <property type="term" value="F:metal ion binding"/>
    <property type="evidence" value="ECO:0007669"/>
    <property type="project" value="UniProtKB-KW"/>
</dbReference>
<dbReference type="Gene3D" id="2.10.110.10">
    <property type="entry name" value="Cysteine Rich Protein"/>
    <property type="match status" value="1"/>
</dbReference>
<dbReference type="AlphaFoldDB" id="A0A1I8BPX9"/>
<dbReference type="WBParaSite" id="MhA1_Contig400.frz3.gene6">
    <property type="protein sequence ID" value="MhA1_Contig400.frz3.gene6"/>
    <property type="gene ID" value="MhA1_Contig400.frz3.gene6"/>
</dbReference>